<keyword evidence="6 7" id="KW-0472">Membrane</keyword>
<name>A0AAW0L0N3_QUESU</name>
<protein>
    <submittedName>
        <fullName evidence="8">Sugar carrier protein c</fullName>
    </submittedName>
</protein>
<dbReference type="InterPro" id="IPR036259">
    <property type="entry name" value="MFS_trans_sf"/>
</dbReference>
<organism evidence="8 9">
    <name type="scientific">Quercus suber</name>
    <name type="common">Cork oak</name>
    <dbReference type="NCBI Taxonomy" id="58331"/>
    <lineage>
        <taxon>Eukaryota</taxon>
        <taxon>Viridiplantae</taxon>
        <taxon>Streptophyta</taxon>
        <taxon>Embryophyta</taxon>
        <taxon>Tracheophyta</taxon>
        <taxon>Spermatophyta</taxon>
        <taxon>Magnoliopsida</taxon>
        <taxon>eudicotyledons</taxon>
        <taxon>Gunneridae</taxon>
        <taxon>Pentapetalae</taxon>
        <taxon>rosids</taxon>
        <taxon>fabids</taxon>
        <taxon>Fagales</taxon>
        <taxon>Fagaceae</taxon>
        <taxon>Quercus</taxon>
    </lineage>
</organism>
<dbReference type="Pfam" id="PF00083">
    <property type="entry name" value="Sugar_tr"/>
    <property type="match status" value="1"/>
</dbReference>
<dbReference type="SUPFAM" id="SSF103473">
    <property type="entry name" value="MFS general substrate transporter"/>
    <property type="match status" value="1"/>
</dbReference>
<feature type="transmembrane region" description="Helical" evidence="7">
    <location>
        <begin position="12"/>
        <end position="31"/>
    </location>
</feature>
<dbReference type="GO" id="GO:0015144">
    <property type="term" value="F:carbohydrate transmembrane transporter activity"/>
    <property type="evidence" value="ECO:0007669"/>
    <property type="project" value="InterPro"/>
</dbReference>
<dbReference type="AlphaFoldDB" id="A0AAW0L0N3"/>
<evidence type="ECO:0000256" key="6">
    <source>
        <dbReference type="ARBA" id="ARBA00023136"/>
    </source>
</evidence>
<evidence type="ECO:0000256" key="4">
    <source>
        <dbReference type="ARBA" id="ARBA00022692"/>
    </source>
</evidence>
<dbReference type="InterPro" id="IPR045262">
    <property type="entry name" value="STP/PLT_plant"/>
</dbReference>
<comment type="caution">
    <text evidence="8">The sequence shown here is derived from an EMBL/GenBank/DDBJ whole genome shotgun (WGS) entry which is preliminary data.</text>
</comment>
<sequence>MALYKLQGSLNIIFQLCITIGILIANVVNYLTPKIKGGYGWHVSLGGTAVLALFIVTSSFFLPNTPNSMLEKNEPEKGRAMLNCSLAPTSLCMLKQVSCAINTPWGLAQQDRVPY</sequence>
<proteinExistence type="inferred from homology"/>
<evidence type="ECO:0000256" key="3">
    <source>
        <dbReference type="ARBA" id="ARBA00022448"/>
    </source>
</evidence>
<evidence type="ECO:0000256" key="7">
    <source>
        <dbReference type="SAM" id="Phobius"/>
    </source>
</evidence>
<keyword evidence="5 7" id="KW-1133">Transmembrane helix</keyword>
<keyword evidence="3" id="KW-0813">Transport</keyword>
<gene>
    <name evidence="8" type="primary">STC_5</name>
    <name evidence="8" type="ORF">CFP56_010036</name>
</gene>
<evidence type="ECO:0000256" key="1">
    <source>
        <dbReference type="ARBA" id="ARBA00004370"/>
    </source>
</evidence>
<feature type="transmembrane region" description="Helical" evidence="7">
    <location>
        <begin position="43"/>
        <end position="62"/>
    </location>
</feature>
<evidence type="ECO:0000256" key="2">
    <source>
        <dbReference type="ARBA" id="ARBA00010992"/>
    </source>
</evidence>
<dbReference type="Gene3D" id="1.20.1250.20">
    <property type="entry name" value="MFS general substrate transporter like domains"/>
    <property type="match status" value="1"/>
</dbReference>
<evidence type="ECO:0000256" key="5">
    <source>
        <dbReference type="ARBA" id="ARBA00022989"/>
    </source>
</evidence>
<dbReference type="PANTHER" id="PTHR23500">
    <property type="entry name" value="SOLUTE CARRIER FAMILY 2, FACILITATED GLUCOSE TRANSPORTER"/>
    <property type="match status" value="1"/>
</dbReference>
<comment type="subcellular location">
    <subcellularLocation>
        <location evidence="1">Membrane</location>
    </subcellularLocation>
</comment>
<comment type="similarity">
    <text evidence="2">Belongs to the major facilitator superfamily. Sugar transporter (TC 2.A.1.1) family.</text>
</comment>
<keyword evidence="9" id="KW-1185">Reference proteome</keyword>
<evidence type="ECO:0000313" key="9">
    <source>
        <dbReference type="Proteomes" id="UP000237347"/>
    </source>
</evidence>
<dbReference type="GO" id="GO:0016020">
    <property type="term" value="C:membrane"/>
    <property type="evidence" value="ECO:0007669"/>
    <property type="project" value="UniProtKB-SubCell"/>
</dbReference>
<reference evidence="8 9" key="1">
    <citation type="journal article" date="2018" name="Sci. Data">
        <title>The draft genome sequence of cork oak.</title>
        <authorList>
            <person name="Ramos A.M."/>
            <person name="Usie A."/>
            <person name="Barbosa P."/>
            <person name="Barros P.M."/>
            <person name="Capote T."/>
            <person name="Chaves I."/>
            <person name="Simoes F."/>
            <person name="Abreu I."/>
            <person name="Carrasquinho I."/>
            <person name="Faro C."/>
            <person name="Guimaraes J.B."/>
            <person name="Mendonca D."/>
            <person name="Nobrega F."/>
            <person name="Rodrigues L."/>
            <person name="Saibo N.J.M."/>
            <person name="Varela M.C."/>
            <person name="Egas C."/>
            <person name="Matos J."/>
            <person name="Miguel C.M."/>
            <person name="Oliveira M.M."/>
            <person name="Ricardo C.P."/>
            <person name="Goncalves S."/>
        </authorList>
    </citation>
    <scope>NUCLEOTIDE SEQUENCE [LARGE SCALE GENOMIC DNA]</scope>
    <source>
        <strain evidence="9">cv. HL8</strain>
    </source>
</reference>
<keyword evidence="4 7" id="KW-0812">Transmembrane</keyword>
<dbReference type="PANTHER" id="PTHR23500:SF567">
    <property type="entry name" value="SUGAR TRANSPORT PROTEIN 12-LIKE"/>
    <property type="match status" value="1"/>
</dbReference>
<dbReference type="EMBL" id="PKMF04000175">
    <property type="protein sequence ID" value="KAK7845094.1"/>
    <property type="molecule type" value="Genomic_DNA"/>
</dbReference>
<accession>A0AAW0L0N3</accession>
<evidence type="ECO:0000313" key="8">
    <source>
        <dbReference type="EMBL" id="KAK7845094.1"/>
    </source>
</evidence>
<dbReference type="InterPro" id="IPR005828">
    <property type="entry name" value="MFS_sugar_transport-like"/>
</dbReference>
<dbReference type="Proteomes" id="UP000237347">
    <property type="component" value="Unassembled WGS sequence"/>
</dbReference>